<dbReference type="Proteomes" id="UP000266723">
    <property type="component" value="Unassembled WGS sequence"/>
</dbReference>
<proteinExistence type="predicted"/>
<dbReference type="EMBL" id="QGKV02001507">
    <property type="protein sequence ID" value="KAF3527793.1"/>
    <property type="molecule type" value="Genomic_DNA"/>
</dbReference>
<evidence type="ECO:0000313" key="1">
    <source>
        <dbReference type="EMBL" id="KAF3527793.1"/>
    </source>
</evidence>
<keyword evidence="2" id="KW-1185">Reference proteome</keyword>
<name>A0ABQ7B6B6_BRACR</name>
<organism evidence="1 2">
    <name type="scientific">Brassica cretica</name>
    <name type="common">Mustard</name>
    <dbReference type="NCBI Taxonomy" id="69181"/>
    <lineage>
        <taxon>Eukaryota</taxon>
        <taxon>Viridiplantae</taxon>
        <taxon>Streptophyta</taxon>
        <taxon>Embryophyta</taxon>
        <taxon>Tracheophyta</taxon>
        <taxon>Spermatophyta</taxon>
        <taxon>Magnoliopsida</taxon>
        <taxon>eudicotyledons</taxon>
        <taxon>Gunneridae</taxon>
        <taxon>Pentapetalae</taxon>
        <taxon>rosids</taxon>
        <taxon>malvids</taxon>
        <taxon>Brassicales</taxon>
        <taxon>Brassicaceae</taxon>
        <taxon>Brassiceae</taxon>
        <taxon>Brassica</taxon>
    </lineage>
</organism>
<accession>A0ABQ7B6B6</accession>
<protein>
    <submittedName>
        <fullName evidence="1">Uncharacterized protein</fullName>
    </submittedName>
</protein>
<gene>
    <name evidence="1" type="ORF">DY000_02043659</name>
</gene>
<dbReference type="Pfam" id="PF04776">
    <property type="entry name" value="protein_MS5"/>
    <property type="match status" value="1"/>
</dbReference>
<reference evidence="1 2" key="1">
    <citation type="journal article" date="2020" name="BMC Genomics">
        <title>Intraspecific diversification of the crop wild relative Brassica cretica Lam. using demographic model selection.</title>
        <authorList>
            <person name="Kioukis A."/>
            <person name="Michalopoulou V.A."/>
            <person name="Briers L."/>
            <person name="Pirintsos S."/>
            <person name="Studholme D.J."/>
            <person name="Pavlidis P."/>
            <person name="Sarris P.F."/>
        </authorList>
    </citation>
    <scope>NUCLEOTIDE SEQUENCE [LARGE SCALE GENOMIC DNA]</scope>
    <source>
        <strain evidence="2">cv. PFS-1207/04</strain>
    </source>
</reference>
<comment type="caution">
    <text evidence="1">The sequence shown here is derived from an EMBL/GenBank/DDBJ whole genome shotgun (WGS) entry which is preliminary data.</text>
</comment>
<sequence>MGVDRSMPEWPPENPFERHCLVREKEEVKSNDWIRLYVELALATTEDRDGDVKLKLKIVNVATDLLDEGVNAKNATFYIRYNDLSKAALGEVSDHIAIVRRRFDEDTGCFILVGQSHQSSEILSGVSQCGLARRLDNRRSV</sequence>
<dbReference type="InterPro" id="IPR006462">
    <property type="entry name" value="MS5"/>
</dbReference>
<evidence type="ECO:0000313" key="2">
    <source>
        <dbReference type="Proteomes" id="UP000266723"/>
    </source>
</evidence>